<name>A0A7W9VV82_9HYPH</name>
<dbReference type="GO" id="GO:0003677">
    <property type="term" value="F:DNA binding"/>
    <property type="evidence" value="ECO:0007669"/>
    <property type="project" value="InterPro"/>
</dbReference>
<dbReference type="InterPro" id="IPR010985">
    <property type="entry name" value="Ribbon_hlx_hlx"/>
</dbReference>
<dbReference type="GO" id="GO:0006355">
    <property type="term" value="P:regulation of DNA-templated transcription"/>
    <property type="evidence" value="ECO:0007669"/>
    <property type="project" value="InterPro"/>
</dbReference>
<evidence type="ECO:0000313" key="3">
    <source>
        <dbReference type="Proteomes" id="UP000533306"/>
    </source>
</evidence>
<comment type="caution">
    <text evidence="2">The sequence shown here is derived from an EMBL/GenBank/DDBJ whole genome shotgun (WGS) entry which is preliminary data.</text>
</comment>
<evidence type="ECO:0000313" key="2">
    <source>
        <dbReference type="EMBL" id="MBB6011910.1"/>
    </source>
</evidence>
<keyword evidence="3" id="KW-1185">Reference proteome</keyword>
<dbReference type="Proteomes" id="UP000533306">
    <property type="component" value="Unassembled WGS sequence"/>
</dbReference>
<dbReference type="Pfam" id="PF03869">
    <property type="entry name" value="Arc"/>
    <property type="match status" value="1"/>
</dbReference>
<feature type="domain" description="Arc-like DNA binding" evidence="1">
    <location>
        <begin position="9"/>
        <end position="45"/>
    </location>
</feature>
<proteinExistence type="predicted"/>
<dbReference type="AlphaFoldDB" id="A0A7W9VV82"/>
<dbReference type="InterPro" id="IPR013321">
    <property type="entry name" value="Arc_rbn_hlx_hlx"/>
</dbReference>
<protein>
    <recommendedName>
        <fullName evidence="1">Arc-like DNA binding domain-containing protein</fullName>
    </recommendedName>
</protein>
<accession>A0A7W9VV82</accession>
<dbReference type="EMBL" id="JACHEU010000001">
    <property type="protein sequence ID" value="MBB6011910.1"/>
    <property type="molecule type" value="Genomic_DNA"/>
</dbReference>
<dbReference type="InterPro" id="IPR005569">
    <property type="entry name" value="Arc_DNA-bd_dom"/>
</dbReference>
<gene>
    <name evidence="2" type="ORF">HNR59_001255</name>
</gene>
<evidence type="ECO:0000259" key="1">
    <source>
        <dbReference type="Pfam" id="PF03869"/>
    </source>
</evidence>
<dbReference type="Gene3D" id="1.10.1220.10">
    <property type="entry name" value="Met repressor-like"/>
    <property type="match status" value="1"/>
</dbReference>
<reference evidence="2 3" key="1">
    <citation type="submission" date="2020-08" db="EMBL/GenBank/DDBJ databases">
        <title>Genomic Encyclopedia of Type Strains, Phase IV (KMG-IV): sequencing the most valuable type-strain genomes for metagenomic binning, comparative biology and taxonomic classification.</title>
        <authorList>
            <person name="Goeker M."/>
        </authorList>
    </citation>
    <scope>NUCLEOTIDE SEQUENCE [LARGE SCALE GENOMIC DNA]</scope>
    <source>
        <strain evidence="2 3">DSM 11099</strain>
    </source>
</reference>
<dbReference type="SUPFAM" id="SSF47598">
    <property type="entry name" value="Ribbon-helix-helix"/>
    <property type="match status" value="1"/>
</dbReference>
<sequence>MAKGPAQPQDKYVVRFPDGMREKLKGLATEHKRSLNAEIIARLAEFEEMDARLYDALEENERLTAEVSALRVIKAQFNEIGDRLFDESGNVKPFVVVPPDLLDRIRRAANGSYRTIDAEVIATLEEAYPNTSAFLRDLKFFYFQWGSGTWHTVDEDSWARFKSGEVPKHIADRMSERDNYFAVAVIDAECGLVNVIPHNYHISDGGAVWAAYELLTDEEKENYARLMTSANMKEEDEKRIKELRDKMAPAISLPPDAISHLRQMLSGLAPDDELDVIFERLA</sequence>
<dbReference type="RefSeq" id="WP_183827454.1">
    <property type="nucleotide sequence ID" value="NZ_JACHEU010000001.1"/>
</dbReference>
<organism evidence="2 3">
    <name type="scientific">Aquamicrobium lusatiense</name>
    <dbReference type="NCBI Taxonomy" id="89772"/>
    <lineage>
        <taxon>Bacteria</taxon>
        <taxon>Pseudomonadati</taxon>
        <taxon>Pseudomonadota</taxon>
        <taxon>Alphaproteobacteria</taxon>
        <taxon>Hyphomicrobiales</taxon>
        <taxon>Phyllobacteriaceae</taxon>
        <taxon>Aquamicrobium</taxon>
    </lineage>
</organism>